<evidence type="ECO:0000256" key="4">
    <source>
        <dbReference type="ARBA" id="ARBA00023136"/>
    </source>
</evidence>
<dbReference type="InterPro" id="IPR049326">
    <property type="entry name" value="Rhodopsin_dom_fungi"/>
</dbReference>
<feature type="transmembrane region" description="Helical" evidence="7">
    <location>
        <begin position="12"/>
        <end position="31"/>
    </location>
</feature>
<evidence type="ECO:0000256" key="3">
    <source>
        <dbReference type="ARBA" id="ARBA00022989"/>
    </source>
</evidence>
<feature type="transmembrane region" description="Helical" evidence="7">
    <location>
        <begin position="152"/>
        <end position="175"/>
    </location>
</feature>
<feature type="compositionally biased region" description="Polar residues" evidence="6">
    <location>
        <begin position="268"/>
        <end position="294"/>
    </location>
</feature>
<dbReference type="OrthoDB" id="444631at2759"/>
<proteinExistence type="inferred from homology"/>
<organism evidence="9 10">
    <name type="scientific">Pleomassaria siparia CBS 279.74</name>
    <dbReference type="NCBI Taxonomy" id="1314801"/>
    <lineage>
        <taxon>Eukaryota</taxon>
        <taxon>Fungi</taxon>
        <taxon>Dikarya</taxon>
        <taxon>Ascomycota</taxon>
        <taxon>Pezizomycotina</taxon>
        <taxon>Dothideomycetes</taxon>
        <taxon>Pleosporomycetidae</taxon>
        <taxon>Pleosporales</taxon>
        <taxon>Pleomassariaceae</taxon>
        <taxon>Pleomassaria</taxon>
    </lineage>
</organism>
<name>A0A6G1JVZ6_9PLEO</name>
<evidence type="ECO:0000256" key="5">
    <source>
        <dbReference type="ARBA" id="ARBA00038359"/>
    </source>
</evidence>
<evidence type="ECO:0000313" key="10">
    <source>
        <dbReference type="Proteomes" id="UP000799428"/>
    </source>
</evidence>
<dbReference type="GO" id="GO:0016020">
    <property type="term" value="C:membrane"/>
    <property type="evidence" value="ECO:0007669"/>
    <property type="project" value="UniProtKB-SubCell"/>
</dbReference>
<dbReference type="PANTHER" id="PTHR33048:SF47">
    <property type="entry name" value="INTEGRAL MEMBRANE PROTEIN-RELATED"/>
    <property type="match status" value="1"/>
</dbReference>
<comment type="similarity">
    <text evidence="5">Belongs to the SAT4 family.</text>
</comment>
<comment type="subcellular location">
    <subcellularLocation>
        <location evidence="1">Membrane</location>
        <topology evidence="1">Multi-pass membrane protein</topology>
    </subcellularLocation>
</comment>
<dbReference type="InterPro" id="IPR052337">
    <property type="entry name" value="SAT4-like"/>
</dbReference>
<evidence type="ECO:0000256" key="6">
    <source>
        <dbReference type="SAM" id="MobiDB-lite"/>
    </source>
</evidence>
<feature type="transmembrane region" description="Helical" evidence="7">
    <location>
        <begin position="72"/>
        <end position="96"/>
    </location>
</feature>
<evidence type="ECO:0000256" key="1">
    <source>
        <dbReference type="ARBA" id="ARBA00004141"/>
    </source>
</evidence>
<protein>
    <recommendedName>
        <fullName evidence="8">Rhodopsin domain-containing protein</fullName>
    </recommendedName>
</protein>
<dbReference type="PANTHER" id="PTHR33048">
    <property type="entry name" value="PTH11-LIKE INTEGRAL MEMBRANE PROTEIN (AFU_ORTHOLOGUE AFUA_5G11245)"/>
    <property type="match status" value="1"/>
</dbReference>
<dbReference type="Proteomes" id="UP000799428">
    <property type="component" value="Unassembled WGS sequence"/>
</dbReference>
<dbReference type="AlphaFoldDB" id="A0A6G1JVZ6"/>
<sequence>MAYAQRGVQALVTSSVFTGLATTVVLLRLYTRFIIIRYNGIEDYFVALAMVEYGMGRHLIDVPDDDLRKSLKAFWASLIVYYLSLGLTKTSILLQYRRIFPTKSFHVASWATIVVVVLYTIWAVSGSIFACYPVSTFWTKEEPTRCINQKAMWFTNAAINIMTDFAIIFLPMPVVQSLNMGKRQKQVLLLIFAIGGFGCIVSILRLHSLVSISNSTDTTYDNPPAATWSSVETNVGIICSCLPCLRPLIARSFPGIFSSHQTRTVSNIPNSYNRRLSTRGTRLSNMDSKGSRGSSEIENRDIQVITEVRVSVENKFLVHVSVGGWP</sequence>
<accession>A0A6G1JVZ6</accession>
<keyword evidence="2 7" id="KW-0812">Transmembrane</keyword>
<reference evidence="9" key="1">
    <citation type="journal article" date="2020" name="Stud. Mycol.">
        <title>101 Dothideomycetes genomes: a test case for predicting lifestyles and emergence of pathogens.</title>
        <authorList>
            <person name="Haridas S."/>
            <person name="Albert R."/>
            <person name="Binder M."/>
            <person name="Bloem J."/>
            <person name="Labutti K."/>
            <person name="Salamov A."/>
            <person name="Andreopoulos B."/>
            <person name="Baker S."/>
            <person name="Barry K."/>
            <person name="Bills G."/>
            <person name="Bluhm B."/>
            <person name="Cannon C."/>
            <person name="Castanera R."/>
            <person name="Culley D."/>
            <person name="Daum C."/>
            <person name="Ezra D."/>
            <person name="Gonzalez J."/>
            <person name="Henrissat B."/>
            <person name="Kuo A."/>
            <person name="Liang C."/>
            <person name="Lipzen A."/>
            <person name="Lutzoni F."/>
            <person name="Magnuson J."/>
            <person name="Mondo S."/>
            <person name="Nolan M."/>
            <person name="Ohm R."/>
            <person name="Pangilinan J."/>
            <person name="Park H.-J."/>
            <person name="Ramirez L."/>
            <person name="Alfaro M."/>
            <person name="Sun H."/>
            <person name="Tritt A."/>
            <person name="Yoshinaga Y."/>
            <person name="Zwiers L.-H."/>
            <person name="Turgeon B."/>
            <person name="Goodwin S."/>
            <person name="Spatafora J."/>
            <person name="Crous P."/>
            <person name="Grigoriev I."/>
        </authorList>
    </citation>
    <scope>NUCLEOTIDE SEQUENCE</scope>
    <source>
        <strain evidence="9">CBS 279.74</strain>
    </source>
</reference>
<feature type="transmembrane region" description="Helical" evidence="7">
    <location>
        <begin position="187"/>
        <end position="206"/>
    </location>
</feature>
<evidence type="ECO:0000259" key="8">
    <source>
        <dbReference type="Pfam" id="PF20684"/>
    </source>
</evidence>
<keyword evidence="4 7" id="KW-0472">Membrane</keyword>
<gene>
    <name evidence="9" type="ORF">K504DRAFT_485019</name>
</gene>
<keyword evidence="10" id="KW-1185">Reference proteome</keyword>
<feature type="domain" description="Rhodopsin" evidence="8">
    <location>
        <begin position="27"/>
        <end position="251"/>
    </location>
</feature>
<dbReference type="EMBL" id="MU005782">
    <property type="protein sequence ID" value="KAF2704391.1"/>
    <property type="molecule type" value="Genomic_DNA"/>
</dbReference>
<evidence type="ECO:0000256" key="2">
    <source>
        <dbReference type="ARBA" id="ARBA00022692"/>
    </source>
</evidence>
<keyword evidence="3 7" id="KW-1133">Transmembrane helix</keyword>
<evidence type="ECO:0000256" key="7">
    <source>
        <dbReference type="SAM" id="Phobius"/>
    </source>
</evidence>
<feature type="region of interest" description="Disordered" evidence="6">
    <location>
        <begin position="268"/>
        <end position="296"/>
    </location>
</feature>
<feature type="transmembrane region" description="Helical" evidence="7">
    <location>
        <begin position="108"/>
        <end position="132"/>
    </location>
</feature>
<evidence type="ECO:0000313" key="9">
    <source>
        <dbReference type="EMBL" id="KAF2704391.1"/>
    </source>
</evidence>
<dbReference type="Pfam" id="PF20684">
    <property type="entry name" value="Fung_rhodopsin"/>
    <property type="match status" value="1"/>
</dbReference>